<keyword evidence="1" id="KW-0812">Transmembrane</keyword>
<dbReference type="PRINTS" id="PR00407">
    <property type="entry name" value="EUMOPTERIN"/>
</dbReference>
<accession>A0A7H8XU82</accession>
<evidence type="ECO:0000256" key="1">
    <source>
        <dbReference type="SAM" id="Phobius"/>
    </source>
</evidence>
<feature type="transmembrane region" description="Helical" evidence="1">
    <location>
        <begin position="20"/>
        <end position="42"/>
    </location>
</feature>
<dbReference type="InterPro" id="IPR036374">
    <property type="entry name" value="OxRdtase_Mopterin-bd_sf"/>
</dbReference>
<dbReference type="InterPro" id="IPR000572">
    <property type="entry name" value="OxRdtase_Mopterin-bd_dom"/>
</dbReference>
<evidence type="ECO:0000259" key="2">
    <source>
        <dbReference type="Pfam" id="PF00174"/>
    </source>
</evidence>
<reference evidence="3 4" key="1">
    <citation type="submission" date="2020-07" db="EMBL/GenBank/DDBJ databases">
        <title>A bifunctional nitrone conjugated secondary metabolite targeting the ribosome.</title>
        <authorList>
            <person name="Limbrick E.M."/>
            <person name="Graf M."/>
            <person name="Derewacz D.K."/>
            <person name="Nguyen F."/>
            <person name="Spraggins J.M."/>
            <person name="Wieland M."/>
            <person name="Ynigez-Gutierrez A.E."/>
            <person name="Reisman B.J."/>
            <person name="Zinshteyn B."/>
            <person name="McCulloch K."/>
            <person name="Iverson T.M."/>
            <person name="Green R."/>
            <person name="Wilson D.N."/>
            <person name="Bachmann B.O."/>
        </authorList>
    </citation>
    <scope>NUCLEOTIDE SEQUENCE [LARGE SCALE GENOMIC DNA]</scope>
    <source>
        <strain evidence="4">aurantiaca</strain>
    </source>
</reference>
<dbReference type="PANTHER" id="PTHR43032:SF2">
    <property type="entry name" value="BLL0505 PROTEIN"/>
    <property type="match status" value="1"/>
</dbReference>
<keyword evidence="1" id="KW-0472">Membrane</keyword>
<feature type="domain" description="Oxidoreductase molybdopterin-binding" evidence="2">
    <location>
        <begin position="241"/>
        <end position="372"/>
    </location>
</feature>
<dbReference type="CDD" id="cd00321">
    <property type="entry name" value="SO_family_Moco"/>
    <property type="match status" value="1"/>
</dbReference>
<dbReference type="AlphaFoldDB" id="A0A7H8XU82"/>
<sequence>MRAGGAFPSRLRSTRLTSQLGVALGVAFAVCFLTGLLSHLIQHPPGWFRWPARPVGLYRFTQGLHVATGLATVPLLGGKLWSAYPRLFAWPPVRSVAHALDRASVGVLVAAALFQVVGGVLNVSRWYAPMPFFFTAGHYWVAWLAVGALLVHVGVRLPTVRAALARPAAEPPSGRLTRRGLLGGVAAAAGLVTLATVGQTVRPLAGLAVLAPRRPDVGPQGLPVNRTADDAGVRARALDPSYRLAIVGPDGRADLDLAALHALAQHTADLPIACVEGWSAGGRWTGVRLRDLVALVGGDPDRASVLVESLEIAGRYRTSTVAPAHVRDPLTLIALRLDGEPLHPDHGYPARLIAPNRPGVLQTKWVGSITVRGGR</sequence>
<keyword evidence="1" id="KW-1133">Transmembrane helix</keyword>
<gene>
    <name evidence="3" type="ORF">HXZ27_16275</name>
</gene>
<feature type="transmembrane region" description="Helical" evidence="1">
    <location>
        <begin position="105"/>
        <end position="128"/>
    </location>
</feature>
<dbReference type="SUPFAM" id="SSF56524">
    <property type="entry name" value="Oxidoreductase molybdopterin-binding domain"/>
    <property type="match status" value="1"/>
</dbReference>
<feature type="transmembrane region" description="Helical" evidence="1">
    <location>
        <begin position="62"/>
        <end position="84"/>
    </location>
</feature>
<feature type="transmembrane region" description="Helical" evidence="1">
    <location>
        <begin position="180"/>
        <end position="198"/>
    </location>
</feature>
<dbReference type="EMBL" id="CP058322">
    <property type="protein sequence ID" value="QLD28607.1"/>
    <property type="molecule type" value="Genomic_DNA"/>
</dbReference>
<feature type="transmembrane region" description="Helical" evidence="1">
    <location>
        <begin position="140"/>
        <end position="159"/>
    </location>
</feature>
<dbReference type="Proteomes" id="UP000509335">
    <property type="component" value="Chromosome"/>
</dbReference>
<protein>
    <submittedName>
        <fullName evidence="3">Molybdopterin-dependent oxidoreductase</fullName>
    </submittedName>
</protein>
<dbReference type="PANTHER" id="PTHR43032">
    <property type="entry name" value="PROTEIN-METHIONINE-SULFOXIDE REDUCTASE"/>
    <property type="match status" value="1"/>
</dbReference>
<name>A0A7H8XU82_9ACTN</name>
<organism evidence="3 4">
    <name type="scientific">Micromonospora carbonacea</name>
    <dbReference type="NCBI Taxonomy" id="47853"/>
    <lineage>
        <taxon>Bacteria</taxon>
        <taxon>Bacillati</taxon>
        <taxon>Actinomycetota</taxon>
        <taxon>Actinomycetes</taxon>
        <taxon>Micromonosporales</taxon>
        <taxon>Micromonosporaceae</taxon>
        <taxon>Micromonospora</taxon>
    </lineage>
</organism>
<evidence type="ECO:0000313" key="3">
    <source>
        <dbReference type="EMBL" id="QLD28607.1"/>
    </source>
</evidence>
<dbReference type="GO" id="GO:0016491">
    <property type="term" value="F:oxidoreductase activity"/>
    <property type="evidence" value="ECO:0007669"/>
    <property type="project" value="InterPro"/>
</dbReference>
<proteinExistence type="predicted"/>
<dbReference type="KEGG" id="mcab:HXZ27_16275"/>
<evidence type="ECO:0000313" key="4">
    <source>
        <dbReference type="Proteomes" id="UP000509335"/>
    </source>
</evidence>
<dbReference type="InterPro" id="IPR008335">
    <property type="entry name" value="Mopterin_OxRdtase_euk"/>
</dbReference>
<dbReference type="Pfam" id="PF00174">
    <property type="entry name" value="Oxidored_molyb"/>
    <property type="match status" value="1"/>
</dbReference>
<dbReference type="Gene3D" id="3.90.420.10">
    <property type="entry name" value="Oxidoreductase, molybdopterin-binding domain"/>
    <property type="match status" value="1"/>
</dbReference>